<dbReference type="Gene3D" id="3.40.920.10">
    <property type="entry name" value="Pyruvate-ferredoxin oxidoreductase, PFOR, domain III"/>
    <property type="match status" value="1"/>
</dbReference>
<proteinExistence type="predicted"/>
<dbReference type="Proteomes" id="UP000885750">
    <property type="component" value="Unassembled WGS sequence"/>
</dbReference>
<sequence length="69" mass="7542">MFVRIMLLRSLSLMSKTFNLLLAGIGGQGINSLAKVLAEFIMLSGYQCQFTIHKGGAQSLGSVYAEFRI</sequence>
<evidence type="ECO:0008006" key="3">
    <source>
        <dbReference type="Google" id="ProtNLM"/>
    </source>
</evidence>
<keyword evidence="1" id="KW-0560">Oxidoreductase</keyword>
<feature type="non-terminal residue" evidence="2">
    <location>
        <position position="69"/>
    </location>
</feature>
<organism evidence="2">
    <name type="scientific">Leucothrix mucor</name>
    <dbReference type="NCBI Taxonomy" id="45248"/>
    <lineage>
        <taxon>Bacteria</taxon>
        <taxon>Pseudomonadati</taxon>
        <taxon>Pseudomonadota</taxon>
        <taxon>Gammaproteobacteria</taxon>
        <taxon>Thiotrichales</taxon>
        <taxon>Thiotrichaceae</taxon>
        <taxon>Leucothrix</taxon>
    </lineage>
</organism>
<dbReference type="InterPro" id="IPR002869">
    <property type="entry name" value="Pyrv_flavodox_OxRed_cen"/>
</dbReference>
<reference evidence="2" key="1">
    <citation type="journal article" date="2020" name="mSystems">
        <title>Genome- and Community-Level Interaction Insights into Carbon Utilization and Element Cycling Functions of Hydrothermarchaeota in Hydrothermal Sediment.</title>
        <authorList>
            <person name="Zhou Z."/>
            <person name="Liu Y."/>
            <person name="Xu W."/>
            <person name="Pan J."/>
            <person name="Luo Z.H."/>
            <person name="Li M."/>
        </authorList>
    </citation>
    <scope>NUCLEOTIDE SEQUENCE [LARGE SCALE GENOMIC DNA]</scope>
    <source>
        <strain evidence="2">HyVt-493</strain>
    </source>
</reference>
<comment type="caution">
    <text evidence="2">The sequence shown here is derived from an EMBL/GenBank/DDBJ whole genome shotgun (WGS) entry which is preliminary data.</text>
</comment>
<dbReference type="SUPFAM" id="SSF53323">
    <property type="entry name" value="Pyruvate-ferredoxin oxidoreductase, PFOR, domain III"/>
    <property type="match status" value="1"/>
</dbReference>
<protein>
    <recommendedName>
        <fullName evidence="3">Pyruvate/ketoisovalerate oxidoreductase catalytic domain-containing protein</fullName>
    </recommendedName>
</protein>
<accession>A0A7V2T1W8</accession>
<dbReference type="AlphaFoldDB" id="A0A7V2T1W8"/>
<evidence type="ECO:0000313" key="2">
    <source>
        <dbReference type="EMBL" id="HFC92058.1"/>
    </source>
</evidence>
<evidence type="ECO:0000256" key="1">
    <source>
        <dbReference type="ARBA" id="ARBA00023002"/>
    </source>
</evidence>
<dbReference type="GO" id="GO:0016491">
    <property type="term" value="F:oxidoreductase activity"/>
    <property type="evidence" value="ECO:0007669"/>
    <property type="project" value="UniProtKB-KW"/>
</dbReference>
<gene>
    <name evidence="2" type="ORF">ENJ51_04520</name>
</gene>
<name>A0A7V2T1W8_LEUMU</name>
<dbReference type="EMBL" id="DRMS01000177">
    <property type="protein sequence ID" value="HFC92058.1"/>
    <property type="molecule type" value="Genomic_DNA"/>
</dbReference>